<evidence type="ECO:0000313" key="7">
    <source>
        <dbReference type="Proteomes" id="UP001152622"/>
    </source>
</evidence>
<feature type="disulfide bond" evidence="3">
    <location>
        <begin position="95"/>
        <end position="105"/>
    </location>
</feature>
<evidence type="ECO:0000256" key="4">
    <source>
        <dbReference type="SAM" id="MobiDB-lite"/>
    </source>
</evidence>
<proteinExistence type="predicted"/>
<sequence>ASGPQGAQGTAGPQGPQGERGERGEARPAVVRIAGGGSRGRVEVFSQGQWGTVCDDDFDTIDGLVVCRMLGYVRASSVFTAPPGTGRILLDNLKCTGTESSIFLCPHSGLGVHNCGHQEDVGVTCA</sequence>
<dbReference type="Pfam" id="PF00530">
    <property type="entry name" value="SRCR"/>
    <property type="match status" value="1"/>
</dbReference>
<dbReference type="InterPro" id="IPR001190">
    <property type="entry name" value="SRCR"/>
</dbReference>
<organism evidence="6 7">
    <name type="scientific">Synaphobranchus kaupii</name>
    <name type="common">Kaup's arrowtooth eel</name>
    <dbReference type="NCBI Taxonomy" id="118154"/>
    <lineage>
        <taxon>Eukaryota</taxon>
        <taxon>Metazoa</taxon>
        <taxon>Chordata</taxon>
        <taxon>Craniata</taxon>
        <taxon>Vertebrata</taxon>
        <taxon>Euteleostomi</taxon>
        <taxon>Actinopterygii</taxon>
        <taxon>Neopterygii</taxon>
        <taxon>Teleostei</taxon>
        <taxon>Anguilliformes</taxon>
        <taxon>Synaphobranchidae</taxon>
        <taxon>Synaphobranchus</taxon>
    </lineage>
</organism>
<dbReference type="SMART" id="SM00202">
    <property type="entry name" value="SR"/>
    <property type="match status" value="1"/>
</dbReference>
<dbReference type="OrthoDB" id="536948at2759"/>
<evidence type="ECO:0000256" key="2">
    <source>
        <dbReference type="ARBA" id="ARBA00023180"/>
    </source>
</evidence>
<dbReference type="FunFam" id="3.10.250.10:FF:000011">
    <property type="entry name" value="Scavenger receptor class A member 5"/>
    <property type="match status" value="1"/>
</dbReference>
<dbReference type="PROSITE" id="PS50287">
    <property type="entry name" value="SRCR_2"/>
    <property type="match status" value="1"/>
</dbReference>
<protein>
    <recommendedName>
        <fullName evidence="5">SRCR domain-containing protein</fullName>
    </recommendedName>
</protein>
<evidence type="ECO:0000256" key="1">
    <source>
        <dbReference type="ARBA" id="ARBA00023157"/>
    </source>
</evidence>
<feature type="non-terminal residue" evidence="6">
    <location>
        <position position="126"/>
    </location>
</feature>
<dbReference type="Gene3D" id="3.10.250.10">
    <property type="entry name" value="SRCR-like domain"/>
    <property type="match status" value="1"/>
</dbReference>
<dbReference type="PANTHER" id="PTHR48071:SF18">
    <property type="entry name" value="DELETED IN MALIGNANT BRAIN TUMORS 1 PROTEIN-RELATED"/>
    <property type="match status" value="1"/>
</dbReference>
<keyword evidence="1 3" id="KW-1015">Disulfide bond</keyword>
<keyword evidence="7" id="KW-1185">Reference proteome</keyword>
<dbReference type="SUPFAM" id="SSF56487">
    <property type="entry name" value="SRCR-like"/>
    <property type="match status" value="1"/>
</dbReference>
<dbReference type="GO" id="GO:0016020">
    <property type="term" value="C:membrane"/>
    <property type="evidence" value="ECO:0007669"/>
    <property type="project" value="InterPro"/>
</dbReference>
<dbReference type="Proteomes" id="UP001152622">
    <property type="component" value="Chromosome 8"/>
</dbReference>
<dbReference type="InterPro" id="IPR036772">
    <property type="entry name" value="SRCR-like_dom_sf"/>
</dbReference>
<name>A0A9Q1F7S2_SYNKA</name>
<comment type="caution">
    <text evidence="3">Lacks conserved residue(s) required for the propagation of feature annotation.</text>
</comment>
<feature type="compositionally biased region" description="Low complexity" evidence="4">
    <location>
        <begin position="1"/>
        <end position="17"/>
    </location>
</feature>
<dbReference type="PANTHER" id="PTHR48071">
    <property type="entry name" value="SRCR DOMAIN-CONTAINING PROTEIN"/>
    <property type="match status" value="1"/>
</dbReference>
<evidence type="ECO:0000259" key="5">
    <source>
        <dbReference type="PROSITE" id="PS50287"/>
    </source>
</evidence>
<evidence type="ECO:0000256" key="3">
    <source>
        <dbReference type="PROSITE-ProRule" id="PRU00196"/>
    </source>
</evidence>
<dbReference type="PRINTS" id="PR00258">
    <property type="entry name" value="SPERACTRCPTR"/>
</dbReference>
<dbReference type="EMBL" id="JAINUF010000008">
    <property type="protein sequence ID" value="KAJ8352759.1"/>
    <property type="molecule type" value="Genomic_DNA"/>
</dbReference>
<evidence type="ECO:0000313" key="6">
    <source>
        <dbReference type="EMBL" id="KAJ8352759.1"/>
    </source>
</evidence>
<dbReference type="AlphaFoldDB" id="A0A9Q1F7S2"/>
<comment type="caution">
    <text evidence="6">The sequence shown here is derived from an EMBL/GenBank/DDBJ whole genome shotgun (WGS) entry which is preliminary data.</text>
</comment>
<keyword evidence="2" id="KW-0325">Glycoprotein</keyword>
<feature type="region of interest" description="Disordered" evidence="4">
    <location>
        <begin position="1"/>
        <end position="27"/>
    </location>
</feature>
<reference evidence="6" key="1">
    <citation type="journal article" date="2023" name="Science">
        <title>Genome structures resolve the early diversification of teleost fishes.</title>
        <authorList>
            <person name="Parey E."/>
            <person name="Louis A."/>
            <person name="Montfort J."/>
            <person name="Bouchez O."/>
            <person name="Roques C."/>
            <person name="Iampietro C."/>
            <person name="Lluch J."/>
            <person name="Castinel A."/>
            <person name="Donnadieu C."/>
            <person name="Desvignes T."/>
            <person name="Floi Bucao C."/>
            <person name="Jouanno E."/>
            <person name="Wen M."/>
            <person name="Mejri S."/>
            <person name="Dirks R."/>
            <person name="Jansen H."/>
            <person name="Henkel C."/>
            <person name="Chen W.J."/>
            <person name="Zahm M."/>
            <person name="Cabau C."/>
            <person name="Klopp C."/>
            <person name="Thompson A.W."/>
            <person name="Robinson-Rechavi M."/>
            <person name="Braasch I."/>
            <person name="Lecointre G."/>
            <person name="Bobe J."/>
            <person name="Postlethwait J.H."/>
            <person name="Berthelot C."/>
            <person name="Roest Crollius H."/>
            <person name="Guiguen Y."/>
        </authorList>
    </citation>
    <scope>NUCLEOTIDE SEQUENCE</scope>
    <source>
        <strain evidence="6">WJC10195</strain>
    </source>
</reference>
<gene>
    <name evidence="6" type="ORF">SKAU_G00242350</name>
</gene>
<feature type="domain" description="SRCR" evidence="5">
    <location>
        <begin position="31"/>
        <end position="126"/>
    </location>
</feature>
<accession>A0A9Q1F7S2</accession>